<feature type="region of interest" description="Disordered" evidence="4">
    <location>
        <begin position="1"/>
        <end position="29"/>
    </location>
</feature>
<dbReference type="SMART" id="SM00320">
    <property type="entry name" value="WD40"/>
    <property type="match status" value="5"/>
</dbReference>
<dbReference type="PROSITE" id="PS50082">
    <property type="entry name" value="WD_REPEATS_2"/>
    <property type="match status" value="3"/>
</dbReference>
<proteinExistence type="predicted"/>
<dbReference type="SUPFAM" id="SSF50978">
    <property type="entry name" value="WD40 repeat-like"/>
    <property type="match status" value="1"/>
</dbReference>
<dbReference type="OrthoDB" id="256303at2759"/>
<dbReference type="Pfam" id="PF00400">
    <property type="entry name" value="WD40"/>
    <property type="match status" value="3"/>
</dbReference>
<evidence type="ECO:0000313" key="5">
    <source>
        <dbReference type="EMBL" id="GAX73022.1"/>
    </source>
</evidence>
<feature type="repeat" description="WD" evidence="3">
    <location>
        <begin position="257"/>
        <end position="291"/>
    </location>
</feature>
<organism evidence="5 6">
    <name type="scientific">Chlamydomonas eustigma</name>
    <dbReference type="NCBI Taxonomy" id="1157962"/>
    <lineage>
        <taxon>Eukaryota</taxon>
        <taxon>Viridiplantae</taxon>
        <taxon>Chlorophyta</taxon>
        <taxon>core chlorophytes</taxon>
        <taxon>Chlorophyceae</taxon>
        <taxon>CS clade</taxon>
        <taxon>Chlamydomonadales</taxon>
        <taxon>Chlamydomonadaceae</taxon>
        <taxon>Chlamydomonas</taxon>
    </lineage>
</organism>
<protein>
    <submittedName>
        <fullName evidence="5">Uncharacterized protein</fullName>
    </submittedName>
</protein>
<keyword evidence="2" id="KW-0677">Repeat</keyword>
<comment type="caution">
    <text evidence="5">The sequence shown here is derived from an EMBL/GenBank/DDBJ whole genome shotgun (WGS) entry which is preliminary data.</text>
</comment>
<dbReference type="PROSITE" id="PS00678">
    <property type="entry name" value="WD_REPEATS_1"/>
    <property type="match status" value="1"/>
</dbReference>
<dbReference type="Proteomes" id="UP000232323">
    <property type="component" value="Unassembled WGS sequence"/>
</dbReference>
<dbReference type="InterPro" id="IPR015943">
    <property type="entry name" value="WD40/YVTN_repeat-like_dom_sf"/>
</dbReference>
<gene>
    <name evidence="5" type="ORF">CEUSTIGMA_g474.t1</name>
</gene>
<sequence length="362" mass="40225">MFGSSSVGFGQAAKQNYNPNNDVEVQTPPDLDGISSLTFSPVANHIIATSWNNFAYCWDISPQGQAVPKAQLKDHQHPLLCSSWNQDGTQVFTGGCDKTVRLWNLATNQSQQVAQHDAPIRHCFYAAPMNMLLTGGWDKTLRFWDCRSPTAANTQQLPERVYAMDVNYPLAVVATADRNIHIYNLQQPQAPFKTIASPLKWQTRCVTCFPDKTGFLISSIEGRVGVQQVADDEASKAKNFTFKCHRGDSSANDIFGVNAMNFHPVFGTFSTAGSDGTYNFWDKDSKQRLKQMAKATYGANPAPIPCSAFNRDGTIFAYAVSYDWSRGYSEYNPQNMKSAILLHPVKEEEVKPKPKAQTTGRK</sequence>
<evidence type="ECO:0000256" key="1">
    <source>
        <dbReference type="ARBA" id="ARBA00022574"/>
    </source>
</evidence>
<dbReference type="PANTHER" id="PTHR10971">
    <property type="entry name" value="MRNA EXPORT FACTOR AND BUB3"/>
    <property type="match status" value="1"/>
</dbReference>
<dbReference type="InterPro" id="IPR019775">
    <property type="entry name" value="WD40_repeat_CS"/>
</dbReference>
<dbReference type="EMBL" id="BEGY01000002">
    <property type="protein sequence ID" value="GAX73022.1"/>
    <property type="molecule type" value="Genomic_DNA"/>
</dbReference>
<dbReference type="STRING" id="1157962.A0A250WQS6"/>
<dbReference type="PROSITE" id="PS50294">
    <property type="entry name" value="WD_REPEATS_REGION"/>
    <property type="match status" value="1"/>
</dbReference>
<evidence type="ECO:0000256" key="3">
    <source>
        <dbReference type="PROSITE-ProRule" id="PRU00221"/>
    </source>
</evidence>
<dbReference type="PRINTS" id="PR00320">
    <property type="entry name" value="GPROTEINBRPT"/>
</dbReference>
<reference evidence="5 6" key="1">
    <citation type="submission" date="2017-08" db="EMBL/GenBank/DDBJ databases">
        <title>Acidophilic green algal genome provides insights into adaptation to an acidic environment.</title>
        <authorList>
            <person name="Hirooka S."/>
            <person name="Hirose Y."/>
            <person name="Kanesaki Y."/>
            <person name="Higuchi S."/>
            <person name="Fujiwara T."/>
            <person name="Onuma R."/>
            <person name="Era A."/>
            <person name="Ohbayashi R."/>
            <person name="Uzuka A."/>
            <person name="Nozaki H."/>
            <person name="Yoshikawa H."/>
            <person name="Miyagishima S.Y."/>
        </authorList>
    </citation>
    <scope>NUCLEOTIDE SEQUENCE [LARGE SCALE GENOMIC DNA]</scope>
    <source>
        <strain evidence="5 6">NIES-2499</strain>
    </source>
</reference>
<dbReference type="Gene3D" id="2.130.10.10">
    <property type="entry name" value="YVTN repeat-like/Quinoprotein amine dehydrogenase"/>
    <property type="match status" value="1"/>
</dbReference>
<feature type="repeat" description="WD" evidence="3">
    <location>
        <begin position="72"/>
        <end position="113"/>
    </location>
</feature>
<dbReference type="AlphaFoldDB" id="A0A250WQS6"/>
<evidence type="ECO:0000256" key="4">
    <source>
        <dbReference type="SAM" id="MobiDB-lite"/>
    </source>
</evidence>
<dbReference type="InterPro" id="IPR036322">
    <property type="entry name" value="WD40_repeat_dom_sf"/>
</dbReference>
<evidence type="ECO:0000313" key="6">
    <source>
        <dbReference type="Proteomes" id="UP000232323"/>
    </source>
</evidence>
<evidence type="ECO:0000256" key="2">
    <source>
        <dbReference type="ARBA" id="ARBA00022737"/>
    </source>
</evidence>
<dbReference type="FunFam" id="2.130.10.10:FF:000190">
    <property type="entry name" value="Nuclear pore complex subunit"/>
    <property type="match status" value="1"/>
</dbReference>
<name>A0A250WQS6_9CHLO</name>
<dbReference type="InterPro" id="IPR001680">
    <property type="entry name" value="WD40_rpt"/>
</dbReference>
<dbReference type="InterPro" id="IPR020472">
    <property type="entry name" value="WD40_PAC1"/>
</dbReference>
<accession>A0A250WQS6</accession>
<keyword evidence="6" id="KW-1185">Reference proteome</keyword>
<feature type="repeat" description="WD" evidence="3">
    <location>
        <begin position="113"/>
        <end position="154"/>
    </location>
</feature>
<feature type="compositionally biased region" description="Polar residues" evidence="4">
    <location>
        <begin position="1"/>
        <end position="24"/>
    </location>
</feature>
<keyword evidence="1 3" id="KW-0853">WD repeat</keyword>